<dbReference type="InterPro" id="IPR001647">
    <property type="entry name" value="HTH_TetR"/>
</dbReference>
<dbReference type="Pfam" id="PF22604">
    <property type="entry name" value="TetR_HI_0893_C"/>
    <property type="match status" value="1"/>
</dbReference>
<sequence>MFVYYRLMRIKDENKYNAILEASIDLFKLEGFAKASISKIAKTAGVSPATIYIYFENKEDLINKLYLDVRAKMSKFVLEEINLDGCVEKEYKKMWINYYNFCLKFNKEFDYMMQFTNSPFGEKYNENLGLCYFSKVYELFRIGKENKVIKPVSDEILFAYTFYPSSQLAKRNLCSCSKLSELYIYSARDIAWDAIKTNKTKSNCKG</sequence>
<dbReference type="InterPro" id="IPR023772">
    <property type="entry name" value="DNA-bd_HTH_TetR-type_CS"/>
</dbReference>
<dbReference type="PANTHER" id="PTHR43479">
    <property type="entry name" value="ACREF/ENVCD OPERON REPRESSOR-RELATED"/>
    <property type="match status" value="1"/>
</dbReference>
<dbReference type="PROSITE" id="PS01081">
    <property type="entry name" value="HTH_TETR_1"/>
    <property type="match status" value="1"/>
</dbReference>
<dbReference type="PROSITE" id="PS50977">
    <property type="entry name" value="HTH_TETR_2"/>
    <property type="match status" value="1"/>
</dbReference>
<name>A0AAU9EFV6_9FIRM</name>
<dbReference type="GO" id="GO:0003677">
    <property type="term" value="F:DNA binding"/>
    <property type="evidence" value="ECO:0007669"/>
    <property type="project" value="UniProtKB-UniRule"/>
</dbReference>
<feature type="DNA-binding region" description="H-T-H motif" evidence="2">
    <location>
        <begin position="36"/>
        <end position="55"/>
    </location>
</feature>
<keyword evidence="5" id="KW-1185">Reference proteome</keyword>
<dbReference type="Proteomes" id="UP001321786">
    <property type="component" value="Chromosome"/>
</dbReference>
<dbReference type="SUPFAM" id="SSF46689">
    <property type="entry name" value="Homeodomain-like"/>
    <property type="match status" value="1"/>
</dbReference>
<reference evidence="4 5" key="1">
    <citation type="submission" date="2023-08" db="EMBL/GenBank/DDBJ databases">
        <title>Helicovermis profunda gen. nov., sp. nov., a novel mesophilic, fermentative bacterium within the Bacillota from a deep-sea hydrothermal vent chimney.</title>
        <authorList>
            <person name="Miyazaki U."/>
            <person name="Mizutani D."/>
            <person name="Hashimoto Y."/>
            <person name="Tame A."/>
            <person name="Sawayama S."/>
            <person name="Miyazaki J."/>
            <person name="Takai K."/>
            <person name="Nakagawa S."/>
        </authorList>
    </citation>
    <scope>NUCLEOTIDE SEQUENCE [LARGE SCALE GENOMIC DNA]</scope>
    <source>
        <strain evidence="4 5">S502</strain>
    </source>
</reference>
<evidence type="ECO:0000259" key="3">
    <source>
        <dbReference type="PROSITE" id="PS50977"/>
    </source>
</evidence>
<dbReference type="PRINTS" id="PR00455">
    <property type="entry name" value="HTHTETR"/>
</dbReference>
<evidence type="ECO:0000313" key="5">
    <source>
        <dbReference type="Proteomes" id="UP001321786"/>
    </source>
</evidence>
<dbReference type="PANTHER" id="PTHR43479:SF11">
    <property type="entry name" value="ACREF_ENVCD OPERON REPRESSOR-RELATED"/>
    <property type="match status" value="1"/>
</dbReference>
<evidence type="ECO:0000313" key="4">
    <source>
        <dbReference type="EMBL" id="BEP29642.1"/>
    </source>
</evidence>
<dbReference type="InterPro" id="IPR009057">
    <property type="entry name" value="Homeodomain-like_sf"/>
</dbReference>
<evidence type="ECO:0000256" key="2">
    <source>
        <dbReference type="PROSITE-ProRule" id="PRU00335"/>
    </source>
</evidence>
<evidence type="ECO:0000256" key="1">
    <source>
        <dbReference type="ARBA" id="ARBA00023125"/>
    </source>
</evidence>
<dbReference type="RefSeq" id="WP_338535267.1">
    <property type="nucleotide sequence ID" value="NZ_AP028654.1"/>
</dbReference>
<dbReference type="AlphaFoldDB" id="A0AAU9EFV6"/>
<protein>
    <submittedName>
        <fullName evidence="4">TetR/AcrR family transcriptional regulator</fullName>
    </submittedName>
</protein>
<dbReference type="InterPro" id="IPR054422">
    <property type="entry name" value="TetR-like_HI_0893_C"/>
</dbReference>
<gene>
    <name evidence="4" type="ORF">HLPR_19730</name>
</gene>
<accession>A0AAU9EFV6</accession>
<dbReference type="KEGG" id="hprf:HLPR_19730"/>
<proteinExistence type="predicted"/>
<dbReference type="InterPro" id="IPR050624">
    <property type="entry name" value="HTH-type_Tx_Regulator"/>
</dbReference>
<dbReference type="EMBL" id="AP028654">
    <property type="protein sequence ID" value="BEP29642.1"/>
    <property type="molecule type" value="Genomic_DNA"/>
</dbReference>
<keyword evidence="1 2" id="KW-0238">DNA-binding</keyword>
<dbReference type="Gene3D" id="1.10.357.10">
    <property type="entry name" value="Tetracycline Repressor, domain 2"/>
    <property type="match status" value="1"/>
</dbReference>
<organism evidence="4 5">
    <name type="scientific">Helicovermis profundi</name>
    <dbReference type="NCBI Taxonomy" id="3065157"/>
    <lineage>
        <taxon>Bacteria</taxon>
        <taxon>Bacillati</taxon>
        <taxon>Bacillota</taxon>
        <taxon>Clostridia</taxon>
        <taxon>Helicovermis</taxon>
    </lineage>
</organism>
<dbReference type="Pfam" id="PF00440">
    <property type="entry name" value="TetR_N"/>
    <property type="match status" value="1"/>
</dbReference>
<feature type="domain" description="HTH tetR-type" evidence="3">
    <location>
        <begin position="13"/>
        <end position="73"/>
    </location>
</feature>